<dbReference type="Proteomes" id="UP000799444">
    <property type="component" value="Unassembled WGS sequence"/>
</dbReference>
<accession>A0A9P4R9H4</accession>
<feature type="compositionally biased region" description="Acidic residues" evidence="1">
    <location>
        <begin position="474"/>
        <end position="486"/>
    </location>
</feature>
<name>A0A9P4R9H4_9PLEO</name>
<feature type="compositionally biased region" description="Basic residues" evidence="1">
    <location>
        <begin position="523"/>
        <end position="541"/>
    </location>
</feature>
<organism evidence="2 3">
    <name type="scientific">Polyplosphaeria fusca</name>
    <dbReference type="NCBI Taxonomy" id="682080"/>
    <lineage>
        <taxon>Eukaryota</taxon>
        <taxon>Fungi</taxon>
        <taxon>Dikarya</taxon>
        <taxon>Ascomycota</taxon>
        <taxon>Pezizomycotina</taxon>
        <taxon>Dothideomycetes</taxon>
        <taxon>Pleosporomycetidae</taxon>
        <taxon>Pleosporales</taxon>
        <taxon>Tetraplosphaeriaceae</taxon>
        <taxon>Polyplosphaeria</taxon>
    </lineage>
</organism>
<reference evidence="2" key="1">
    <citation type="journal article" date="2020" name="Stud. Mycol.">
        <title>101 Dothideomycetes genomes: a test case for predicting lifestyles and emergence of pathogens.</title>
        <authorList>
            <person name="Haridas S."/>
            <person name="Albert R."/>
            <person name="Binder M."/>
            <person name="Bloem J."/>
            <person name="Labutti K."/>
            <person name="Salamov A."/>
            <person name="Andreopoulos B."/>
            <person name="Baker S."/>
            <person name="Barry K."/>
            <person name="Bills G."/>
            <person name="Bluhm B."/>
            <person name="Cannon C."/>
            <person name="Castanera R."/>
            <person name="Culley D."/>
            <person name="Daum C."/>
            <person name="Ezra D."/>
            <person name="Gonzalez J."/>
            <person name="Henrissat B."/>
            <person name="Kuo A."/>
            <person name="Liang C."/>
            <person name="Lipzen A."/>
            <person name="Lutzoni F."/>
            <person name="Magnuson J."/>
            <person name="Mondo S."/>
            <person name="Nolan M."/>
            <person name="Ohm R."/>
            <person name="Pangilinan J."/>
            <person name="Park H.-J."/>
            <person name="Ramirez L."/>
            <person name="Alfaro M."/>
            <person name="Sun H."/>
            <person name="Tritt A."/>
            <person name="Yoshinaga Y."/>
            <person name="Zwiers L.-H."/>
            <person name="Turgeon B."/>
            <person name="Goodwin S."/>
            <person name="Spatafora J."/>
            <person name="Crous P."/>
            <person name="Grigoriev I."/>
        </authorList>
    </citation>
    <scope>NUCLEOTIDE SEQUENCE</scope>
    <source>
        <strain evidence="2">CBS 125425</strain>
    </source>
</reference>
<feature type="compositionally biased region" description="Low complexity" evidence="1">
    <location>
        <begin position="423"/>
        <end position="436"/>
    </location>
</feature>
<feature type="region of interest" description="Disordered" evidence="1">
    <location>
        <begin position="1"/>
        <end position="21"/>
    </location>
</feature>
<feature type="compositionally biased region" description="Pro residues" evidence="1">
    <location>
        <begin position="545"/>
        <end position="556"/>
    </location>
</feature>
<sequence length="661" mass="72003">MPLRSRRGDQTRRMSLGQGLADKEANDRRLVQCIEYLEQETIAEDTLPKYVDRVWKIDEFILKKYPQEGYLYDRRLLNELQDRVRQAKSEMGHPEGDDGELDREAGLFKLMEVETEVETEDTETEERAAPPDSLFDTPGWVLGNHPPTQPARLPELKPGKPAEKAIVREKQFAYGGPNNEVEEWHKEFPPTLPFGETLRMQKLESLMIQYDLDESKKRMGKKDADPIVKTNVKYADSELPRKYAFESGSRFHLTRPNKEVMKALEKNQKKVIEEAVLSFNQGGPDKKTQIEKDYAPRIFLDQIDASNIDYDYREDDFYEGSASVPKGSASAGSRGSSKTTSAGSRRPSQTSPPQVVKRATPKKSSTTTKTPTRTGPSLVGPYQLPADPTKPKTPIRLPPPKRAAGKTPRQTTKPLQRRETIHSAASASASLPASSKPRPKRKLAEPDARYTQSPPAKKNKVAFTSSRAAAAAADGEEEEELDDDEIITPVSPVAGHTRYAYKRAGPLKTGGRAAAGKKAASPAKKKAASPAKKKTAKKKKAAVAPPTPPSPPPTPKPKGRPKQVGQKTETKSAAAAAAAKPKGKVVKKAAGRPSKVAKKTVAPKRKAVAVVVEGRKGSGSGSGLAGPVTEALAAAKGREFGRSMTRSGGRFRGVKGTGTGK</sequence>
<feature type="region of interest" description="Disordered" evidence="1">
    <location>
        <begin position="639"/>
        <end position="661"/>
    </location>
</feature>
<gene>
    <name evidence="2" type="ORF">EJ04DRAFT_583174</name>
</gene>
<feature type="compositionally biased region" description="Basic and acidic residues" evidence="1">
    <location>
        <begin position="1"/>
        <end position="12"/>
    </location>
</feature>
<evidence type="ECO:0000313" key="2">
    <source>
        <dbReference type="EMBL" id="KAF2741564.1"/>
    </source>
</evidence>
<dbReference type="AlphaFoldDB" id="A0A9P4R9H4"/>
<dbReference type="EMBL" id="ML996097">
    <property type="protein sequence ID" value="KAF2741564.1"/>
    <property type="molecule type" value="Genomic_DNA"/>
</dbReference>
<feature type="compositionally biased region" description="Low complexity" evidence="1">
    <location>
        <begin position="362"/>
        <end position="377"/>
    </location>
</feature>
<feature type="region of interest" description="Disordered" evidence="1">
    <location>
        <begin position="318"/>
        <end position="606"/>
    </location>
</feature>
<keyword evidence="3" id="KW-1185">Reference proteome</keyword>
<feature type="compositionally biased region" description="Low complexity" evidence="1">
    <location>
        <begin position="326"/>
        <end position="346"/>
    </location>
</feature>
<evidence type="ECO:0000313" key="3">
    <source>
        <dbReference type="Proteomes" id="UP000799444"/>
    </source>
</evidence>
<feature type="compositionally biased region" description="Basic residues" evidence="1">
    <location>
        <begin position="581"/>
        <end position="606"/>
    </location>
</feature>
<comment type="caution">
    <text evidence="2">The sequence shown here is derived from an EMBL/GenBank/DDBJ whole genome shotgun (WGS) entry which is preliminary data.</text>
</comment>
<evidence type="ECO:0000256" key="1">
    <source>
        <dbReference type="SAM" id="MobiDB-lite"/>
    </source>
</evidence>
<feature type="compositionally biased region" description="Low complexity" evidence="1">
    <location>
        <begin position="509"/>
        <end position="522"/>
    </location>
</feature>
<proteinExistence type="predicted"/>
<dbReference type="OrthoDB" id="3779124at2759"/>
<protein>
    <submittedName>
        <fullName evidence="2">Uncharacterized protein</fullName>
    </submittedName>
</protein>